<dbReference type="Pfam" id="PF12663">
    <property type="entry name" value="DUF3788"/>
    <property type="match status" value="1"/>
</dbReference>
<proteinExistence type="predicted"/>
<evidence type="ECO:0000313" key="2">
    <source>
        <dbReference type="Proteomes" id="UP001242010"/>
    </source>
</evidence>
<sequence length="135" mass="14666">MAVNPNPPSTTELKGVLGPALAVWHGVLSHARATHAPLVETWKPSKTEFGRMCLLQQKKRTLLYLTPDQGKVWVAVILGERAFHLALASSLPGGIKKLLLEARPYAEGRGIRFAIHSPDELASIVTLLDIKTALS</sequence>
<evidence type="ECO:0000313" key="1">
    <source>
        <dbReference type="EMBL" id="BDU68394.1"/>
    </source>
</evidence>
<reference evidence="2" key="1">
    <citation type="journal article" date="2023" name="Int. J. Syst. Evol. Microbiol.">
        <title>Mesoterricola silvestris gen. nov., sp. nov., Mesoterricola sediminis sp. nov., Geothrix oryzae sp. nov., Geothrix edaphica sp. nov., Geothrix rubra sp. nov., and Geothrix limicola sp. nov., six novel members of Acidobacteriota isolated from soils.</title>
        <authorList>
            <person name="Itoh H."/>
            <person name="Sugisawa Y."/>
            <person name="Mise K."/>
            <person name="Xu Z."/>
            <person name="Kuniyasu M."/>
            <person name="Ushijima N."/>
            <person name="Kawano K."/>
            <person name="Kobayashi E."/>
            <person name="Shiratori Y."/>
            <person name="Masuda Y."/>
            <person name="Senoo K."/>
        </authorList>
    </citation>
    <scope>NUCLEOTIDE SEQUENCE [LARGE SCALE GENOMIC DNA]</scope>
    <source>
        <strain evidence="2">Red222</strain>
    </source>
</reference>
<protein>
    <submittedName>
        <fullName evidence="1">Uncharacterized protein</fullName>
    </submittedName>
</protein>
<organism evidence="1 2">
    <name type="scientific">Geothrix oryzae</name>
    <dbReference type="NCBI Taxonomy" id="2927975"/>
    <lineage>
        <taxon>Bacteria</taxon>
        <taxon>Pseudomonadati</taxon>
        <taxon>Acidobacteriota</taxon>
        <taxon>Holophagae</taxon>
        <taxon>Holophagales</taxon>
        <taxon>Holophagaceae</taxon>
        <taxon>Geothrix</taxon>
    </lineage>
</organism>
<accession>A0ABN6UUH1</accession>
<gene>
    <name evidence="1" type="ORF">GETHOR_04950</name>
</gene>
<keyword evidence="2" id="KW-1185">Reference proteome</keyword>
<dbReference type="EMBL" id="AP027079">
    <property type="protein sequence ID" value="BDU68394.1"/>
    <property type="molecule type" value="Genomic_DNA"/>
</dbReference>
<name>A0ABN6UUH1_9BACT</name>
<dbReference type="Proteomes" id="UP001242010">
    <property type="component" value="Chromosome"/>
</dbReference>
<dbReference type="InterPro" id="IPR024265">
    <property type="entry name" value="DUF3788"/>
</dbReference>
<dbReference type="RefSeq" id="WP_286355017.1">
    <property type="nucleotide sequence ID" value="NZ_AP027079.1"/>
</dbReference>